<evidence type="ECO:0000313" key="2">
    <source>
        <dbReference type="EMBL" id="MPC62429.1"/>
    </source>
</evidence>
<feature type="region of interest" description="Disordered" evidence="1">
    <location>
        <begin position="25"/>
        <end position="68"/>
    </location>
</feature>
<feature type="compositionally biased region" description="Basic and acidic residues" evidence="1">
    <location>
        <begin position="48"/>
        <end position="58"/>
    </location>
</feature>
<dbReference type="EMBL" id="VSRR010019663">
    <property type="protein sequence ID" value="MPC62429.1"/>
    <property type="molecule type" value="Genomic_DNA"/>
</dbReference>
<protein>
    <submittedName>
        <fullName evidence="2">Uncharacterized protein</fullName>
    </submittedName>
</protein>
<accession>A0A5B7GXW5</accession>
<reference evidence="2 3" key="1">
    <citation type="submission" date="2019-05" db="EMBL/GenBank/DDBJ databases">
        <title>Another draft genome of Portunus trituberculatus and its Hox gene families provides insights of decapod evolution.</title>
        <authorList>
            <person name="Jeong J.-H."/>
            <person name="Song I."/>
            <person name="Kim S."/>
            <person name="Choi T."/>
            <person name="Kim D."/>
            <person name="Ryu S."/>
            <person name="Kim W."/>
        </authorList>
    </citation>
    <scope>NUCLEOTIDE SEQUENCE [LARGE SCALE GENOMIC DNA]</scope>
    <source>
        <tissue evidence="2">Muscle</tissue>
    </source>
</reference>
<dbReference type="AlphaFoldDB" id="A0A5B7GXW5"/>
<name>A0A5B7GXW5_PORTR</name>
<sequence>MVVPSHSLDTALWCASEATDCQPQRRVEEFTSTNRKRRVSDSTQVMEKLPEPHLRGTEAQKQQHKQKQIEVEQNAYLVEASTGGQQSLSVTPRQRHNHRAPTAIDPSAPAKWCQPPPSATMLETTGAGTHRRQSGRKL</sequence>
<feature type="region of interest" description="Disordered" evidence="1">
    <location>
        <begin position="82"/>
        <end position="138"/>
    </location>
</feature>
<feature type="compositionally biased region" description="Basic residues" evidence="1">
    <location>
        <begin position="129"/>
        <end position="138"/>
    </location>
</feature>
<evidence type="ECO:0000256" key="1">
    <source>
        <dbReference type="SAM" id="MobiDB-lite"/>
    </source>
</evidence>
<comment type="caution">
    <text evidence="2">The sequence shown here is derived from an EMBL/GenBank/DDBJ whole genome shotgun (WGS) entry which is preliminary data.</text>
</comment>
<organism evidence="2 3">
    <name type="scientific">Portunus trituberculatus</name>
    <name type="common">Swimming crab</name>
    <name type="synonym">Neptunus trituberculatus</name>
    <dbReference type="NCBI Taxonomy" id="210409"/>
    <lineage>
        <taxon>Eukaryota</taxon>
        <taxon>Metazoa</taxon>
        <taxon>Ecdysozoa</taxon>
        <taxon>Arthropoda</taxon>
        <taxon>Crustacea</taxon>
        <taxon>Multicrustacea</taxon>
        <taxon>Malacostraca</taxon>
        <taxon>Eumalacostraca</taxon>
        <taxon>Eucarida</taxon>
        <taxon>Decapoda</taxon>
        <taxon>Pleocyemata</taxon>
        <taxon>Brachyura</taxon>
        <taxon>Eubrachyura</taxon>
        <taxon>Portunoidea</taxon>
        <taxon>Portunidae</taxon>
        <taxon>Portuninae</taxon>
        <taxon>Portunus</taxon>
    </lineage>
</organism>
<feature type="compositionally biased region" description="Polar residues" evidence="1">
    <location>
        <begin position="82"/>
        <end position="92"/>
    </location>
</feature>
<gene>
    <name evidence="2" type="ORF">E2C01_056514</name>
</gene>
<keyword evidence="3" id="KW-1185">Reference proteome</keyword>
<dbReference type="Proteomes" id="UP000324222">
    <property type="component" value="Unassembled WGS sequence"/>
</dbReference>
<proteinExistence type="predicted"/>
<evidence type="ECO:0000313" key="3">
    <source>
        <dbReference type="Proteomes" id="UP000324222"/>
    </source>
</evidence>